<dbReference type="InterPro" id="IPR057365">
    <property type="entry name" value="URGCP"/>
</dbReference>
<keyword evidence="6" id="KW-0342">GTP-binding</keyword>
<comment type="subcellular location">
    <subcellularLocation>
        <location evidence="2">Cytoplasm</location>
    </subcellularLocation>
    <subcellularLocation>
        <location evidence="1">Nucleus</location>
    </subcellularLocation>
</comment>
<dbReference type="OrthoDB" id="6141954at2759"/>
<dbReference type="EMBL" id="CACVKT020010008">
    <property type="protein sequence ID" value="CAC5424375.1"/>
    <property type="molecule type" value="Genomic_DNA"/>
</dbReference>
<comment type="similarity">
    <text evidence="3">Belongs to the TRAFAC class dynamin-like GTPase superfamily. Very large inducible GTPase (VLIG) family.</text>
</comment>
<evidence type="ECO:0000256" key="4">
    <source>
        <dbReference type="ARBA" id="ARBA00022490"/>
    </source>
</evidence>
<feature type="domain" description="VLIG-type G" evidence="8">
    <location>
        <begin position="395"/>
        <end position="632"/>
    </location>
</feature>
<evidence type="ECO:0000256" key="2">
    <source>
        <dbReference type="ARBA" id="ARBA00004496"/>
    </source>
</evidence>
<dbReference type="GO" id="GO:0005525">
    <property type="term" value="F:GTP binding"/>
    <property type="evidence" value="ECO:0007669"/>
    <property type="project" value="UniProtKB-KW"/>
</dbReference>
<dbReference type="GO" id="GO:0005634">
    <property type="term" value="C:nucleus"/>
    <property type="evidence" value="ECO:0007669"/>
    <property type="project" value="UniProtKB-SubCell"/>
</dbReference>
<dbReference type="SUPFAM" id="SSF52540">
    <property type="entry name" value="P-loop containing nucleoside triphosphate hydrolases"/>
    <property type="match status" value="1"/>
</dbReference>
<dbReference type="GO" id="GO:0005737">
    <property type="term" value="C:cytoplasm"/>
    <property type="evidence" value="ECO:0007669"/>
    <property type="project" value="UniProtKB-SubCell"/>
</dbReference>
<dbReference type="Gene3D" id="3.40.50.300">
    <property type="entry name" value="P-loop containing nucleotide triphosphate hydrolases"/>
    <property type="match status" value="1"/>
</dbReference>
<keyword evidence="7" id="KW-0539">Nucleus</keyword>
<dbReference type="PANTHER" id="PTHR22796:SF6">
    <property type="entry name" value="INTERFERON-INDUCED VERY LARGE GTPASE 1-RELATED"/>
    <property type="match status" value="1"/>
</dbReference>
<gene>
    <name evidence="9" type="ORF">MCOR_56293</name>
</gene>
<name>A0A6J8EY21_MYTCO</name>
<evidence type="ECO:0000256" key="5">
    <source>
        <dbReference type="ARBA" id="ARBA00022741"/>
    </source>
</evidence>
<protein>
    <recommendedName>
        <fullName evidence="8">VLIG-type G domain-containing protein</fullName>
    </recommendedName>
</protein>
<dbReference type="Pfam" id="PF25496">
    <property type="entry name" value="URGCP"/>
    <property type="match status" value="1"/>
</dbReference>
<evidence type="ECO:0000313" key="10">
    <source>
        <dbReference type="Proteomes" id="UP000507470"/>
    </source>
</evidence>
<dbReference type="Pfam" id="PF25683">
    <property type="entry name" value="URGCP_GTPase"/>
    <property type="match status" value="1"/>
</dbReference>
<dbReference type="InterPro" id="IPR027417">
    <property type="entry name" value="P-loop_NTPase"/>
</dbReference>
<organism evidence="9 10">
    <name type="scientific">Mytilus coruscus</name>
    <name type="common">Sea mussel</name>
    <dbReference type="NCBI Taxonomy" id="42192"/>
    <lineage>
        <taxon>Eukaryota</taxon>
        <taxon>Metazoa</taxon>
        <taxon>Spiralia</taxon>
        <taxon>Lophotrochozoa</taxon>
        <taxon>Mollusca</taxon>
        <taxon>Bivalvia</taxon>
        <taxon>Autobranchia</taxon>
        <taxon>Pteriomorphia</taxon>
        <taxon>Mytilida</taxon>
        <taxon>Mytiloidea</taxon>
        <taxon>Mytilidae</taxon>
        <taxon>Mytilinae</taxon>
        <taxon>Mytilus</taxon>
    </lineage>
</organism>
<dbReference type="PROSITE" id="PS51717">
    <property type="entry name" value="G_VLIG"/>
    <property type="match status" value="1"/>
</dbReference>
<keyword evidence="5" id="KW-0547">Nucleotide-binding</keyword>
<dbReference type="PANTHER" id="PTHR22796">
    <property type="entry name" value="URG4-RELATED"/>
    <property type="match status" value="1"/>
</dbReference>
<dbReference type="Proteomes" id="UP000507470">
    <property type="component" value="Unassembled WGS sequence"/>
</dbReference>
<evidence type="ECO:0000256" key="1">
    <source>
        <dbReference type="ARBA" id="ARBA00004123"/>
    </source>
</evidence>
<dbReference type="AlphaFoldDB" id="A0A6J8EY21"/>
<dbReference type="InterPro" id="IPR030383">
    <property type="entry name" value="G_VLIG_dom"/>
</dbReference>
<evidence type="ECO:0000256" key="6">
    <source>
        <dbReference type="ARBA" id="ARBA00023134"/>
    </source>
</evidence>
<evidence type="ECO:0000259" key="8">
    <source>
        <dbReference type="PROSITE" id="PS51717"/>
    </source>
</evidence>
<evidence type="ECO:0000313" key="9">
    <source>
        <dbReference type="EMBL" id="CAC5424375.1"/>
    </source>
</evidence>
<proteinExistence type="inferred from homology"/>
<evidence type="ECO:0000256" key="3">
    <source>
        <dbReference type="ARBA" id="ARBA00006828"/>
    </source>
</evidence>
<reference evidence="9 10" key="1">
    <citation type="submission" date="2020-06" db="EMBL/GenBank/DDBJ databases">
        <authorList>
            <person name="Li R."/>
            <person name="Bekaert M."/>
        </authorList>
    </citation>
    <scope>NUCLEOTIDE SEQUENCE [LARGE SCALE GENOMIC DNA]</scope>
    <source>
        <strain evidence="10">wild</strain>
    </source>
</reference>
<keyword evidence="4" id="KW-0963">Cytoplasm</keyword>
<evidence type="ECO:0000256" key="7">
    <source>
        <dbReference type="ARBA" id="ARBA00023242"/>
    </source>
</evidence>
<accession>A0A6J8EY21</accession>
<sequence>MYTNLRGDSYHLENEFKALSEISSIVILIMNIRSFNNPETRRRLLALHQNGLSVVLAVDAHTKTESDAQQICQNYIKELGTYGSKTRICKVAFNMGIRGFADIKTDIMKEINGALNNKKGVSISKRLTSGKQCLFNTDEENKDFTEAKEKVNAIMKLIKSHSGNVKNNVVPLQGQPWREFSRLLKTKEGLFNITTTSDQKEILDKEEEEDKALKKYYEIKNQMSKHRKEQIKMYKEKGKILRYFIDSFCDCKSDKDRMLFTNYLKMDLDDRSRTVLSGVVSMNKIALEPFKSFHDLDENIVNPVLIENKTAEMNLVEASLGFEHIFRECGQLYEALRAKEDFEDDDRAMCDKLSQMAVELLLMGNPIELMDGDVANVPMQWIKAVMIKLKQKIGDKKLLNLSVLGIQSSGKSTLLNTMFGLKFAVSAGRCTRGVYMQLVPVENTNFNYIAVIDTEGLRAMELRHQKHDHDNKLATFIIGMADTTIINIKGENTTEMKDILQIAVHAFLRLKLVNDKLNLKQSCFFVHQNVPASDASIKMGPERQKLVEILDEMTKEAAQQEKMTNIQYFNQVINFNSDENVWYCSDLWEGNPPMAPTNPGYSKNASDVKDTVIAKLASSRDISHHNRYYDSY</sequence>
<keyword evidence="10" id="KW-1185">Reference proteome</keyword>